<evidence type="ECO:0000256" key="7">
    <source>
        <dbReference type="RuleBase" id="RU003718"/>
    </source>
</evidence>
<evidence type="ECO:0000256" key="6">
    <source>
        <dbReference type="ARBA" id="ARBA00023136"/>
    </source>
</evidence>
<reference evidence="9 10" key="1">
    <citation type="journal article" date="2014" name="Nat. Genet.">
        <title>Whole-genome sequence of a flatfish provides insights into ZW sex chromosome evolution and adaptation to a benthic lifestyle.</title>
        <authorList>
            <person name="Chen S."/>
            <person name="Zhang G."/>
            <person name="Shao C."/>
            <person name="Huang Q."/>
            <person name="Liu G."/>
            <person name="Zhang P."/>
            <person name="Song W."/>
            <person name="An N."/>
            <person name="Chalopin D."/>
            <person name="Volff J.N."/>
            <person name="Hong Y."/>
            <person name="Li Q."/>
            <person name="Sha Z."/>
            <person name="Zhou H."/>
            <person name="Xie M."/>
            <person name="Yu Q."/>
            <person name="Liu Y."/>
            <person name="Xiang H."/>
            <person name="Wang N."/>
            <person name="Wu K."/>
            <person name="Yang C."/>
            <person name="Zhou Q."/>
            <person name="Liao X."/>
            <person name="Yang L."/>
            <person name="Hu Q."/>
            <person name="Zhang J."/>
            <person name="Meng L."/>
            <person name="Jin L."/>
            <person name="Tian Y."/>
            <person name="Lian J."/>
            <person name="Yang J."/>
            <person name="Miao G."/>
            <person name="Liu S."/>
            <person name="Liang Z."/>
            <person name="Yan F."/>
            <person name="Li Y."/>
            <person name="Sun B."/>
            <person name="Zhang H."/>
            <person name="Zhang J."/>
            <person name="Zhu Y."/>
            <person name="Du M."/>
            <person name="Zhao Y."/>
            <person name="Schartl M."/>
            <person name="Tang Q."/>
            <person name="Wang J."/>
        </authorList>
    </citation>
    <scope>NUCLEOTIDE SEQUENCE</scope>
</reference>
<dbReference type="SUPFAM" id="SSF53756">
    <property type="entry name" value="UDP-Glycosyltransferase/glycogen phosphorylase"/>
    <property type="match status" value="1"/>
</dbReference>
<comment type="similarity">
    <text evidence="1 7">Belongs to the UDP-glycosyltransferase family.</text>
</comment>
<dbReference type="InterPro" id="IPR035595">
    <property type="entry name" value="UDP_glycos_trans_CS"/>
</dbReference>
<dbReference type="PANTHER" id="PTHR48043:SF162">
    <property type="entry name" value="UDP GLUCURONOSYLTRANSFERASE 2 FAMILY, POLYPEPTIDE A1 PRECURSOR-RELATED"/>
    <property type="match status" value="1"/>
</dbReference>
<dbReference type="CDD" id="cd03784">
    <property type="entry name" value="GT1_Gtf-like"/>
    <property type="match status" value="1"/>
</dbReference>
<dbReference type="GO" id="GO:0015020">
    <property type="term" value="F:glucuronosyltransferase activity"/>
    <property type="evidence" value="ECO:0007669"/>
    <property type="project" value="UniProtKB-EC"/>
</dbReference>
<evidence type="ECO:0000256" key="8">
    <source>
        <dbReference type="RuleBase" id="RU362059"/>
    </source>
</evidence>
<sequence>MKQFLLPSVLIVLLGVGVASGGHVLVFPGEYSHWLNMRSIMDELVRRNHSVTVLVSDASPSINYNDTRDAAKFNFIVFRVPFSRAEIHGVTEDFVYFSTYKSQQASVLQKMMMMQNWLRQAVHFGLLQCDAMLKNQELMATLRDARFDAVLLDPMIMCGDLVADVLDLPLIVSLRFSFGNAIERLCGHAMAPPSYVPAAPLPYRDNMTFSERLVNVGLYVFTSAMSQWFWRTNIDHYYSEIKGRPSSVCESLGRADIWLIRTFWDITPPRPAPPNFKYVGGLHCKPGKPLPDDLEAFYESSGDAGVVVVSFGSIVANVTTGLSDVIATALGRIPQKVIWRYKGTKPKSLASNTKICDWIPQNDLLADPRTRAFLTHGGTNGLYEAVYHAVPLVGVPLFADQPENLARLQYRGAAIVLDIHSMTSDELTDALNAVVNEPRYKNNMQRLSELHRDRPLSALDTAVFWVEFVMKHGGARHLRLASRDLNWVQYHSLDVAAALLAVIMSSCALCWAVTCCLLRRCRRRKWEKQD</sequence>
<evidence type="ECO:0000256" key="1">
    <source>
        <dbReference type="ARBA" id="ARBA00009995"/>
    </source>
</evidence>
<keyword evidence="5 8" id="KW-1133">Transmembrane helix</keyword>
<feature type="signal peptide" evidence="8">
    <location>
        <begin position="1"/>
        <end position="21"/>
    </location>
</feature>
<evidence type="ECO:0000256" key="5">
    <source>
        <dbReference type="ARBA" id="ARBA00022989"/>
    </source>
</evidence>
<keyword evidence="4 8" id="KW-0812">Transmembrane</keyword>
<dbReference type="AlphaFoldDB" id="A0A3P8WZ43"/>
<dbReference type="RefSeq" id="XP_008324396.1">
    <property type="nucleotide sequence ID" value="XM_008326174.3"/>
</dbReference>
<dbReference type="Pfam" id="PF00201">
    <property type="entry name" value="UDPGT"/>
    <property type="match status" value="1"/>
</dbReference>
<keyword evidence="8" id="KW-0732">Signal</keyword>
<reference evidence="9" key="2">
    <citation type="submission" date="2025-08" db="UniProtKB">
        <authorList>
            <consortium name="Ensembl"/>
        </authorList>
    </citation>
    <scope>IDENTIFICATION</scope>
</reference>
<keyword evidence="6 8" id="KW-0472">Membrane</keyword>
<evidence type="ECO:0000256" key="4">
    <source>
        <dbReference type="ARBA" id="ARBA00022692"/>
    </source>
</evidence>
<dbReference type="Proteomes" id="UP000265120">
    <property type="component" value="Chromosome 14"/>
</dbReference>
<dbReference type="GO" id="GO:0016020">
    <property type="term" value="C:membrane"/>
    <property type="evidence" value="ECO:0007669"/>
    <property type="project" value="UniProtKB-SubCell"/>
</dbReference>
<keyword evidence="3 7" id="KW-0808">Transferase</keyword>
<dbReference type="GeneID" id="103390352"/>
<proteinExistence type="inferred from homology"/>
<feature type="transmembrane region" description="Helical" evidence="8">
    <location>
        <begin position="495"/>
        <end position="518"/>
    </location>
</feature>
<dbReference type="Gene3D" id="3.40.50.2000">
    <property type="entry name" value="Glycogen Phosphorylase B"/>
    <property type="match status" value="2"/>
</dbReference>
<dbReference type="OMA" id="TRFCELM"/>
<reference evidence="9" key="3">
    <citation type="submission" date="2025-09" db="UniProtKB">
        <authorList>
            <consortium name="Ensembl"/>
        </authorList>
    </citation>
    <scope>IDENTIFICATION</scope>
</reference>
<evidence type="ECO:0000313" key="10">
    <source>
        <dbReference type="Proteomes" id="UP000265120"/>
    </source>
</evidence>
<dbReference type="PANTHER" id="PTHR48043">
    <property type="entry name" value="EG:EG0003.4 PROTEIN-RELATED"/>
    <property type="match status" value="1"/>
</dbReference>
<dbReference type="InterPro" id="IPR050271">
    <property type="entry name" value="UDP-glycosyltransferase"/>
</dbReference>
<dbReference type="PROSITE" id="PS00375">
    <property type="entry name" value="UDPGT"/>
    <property type="match status" value="1"/>
</dbReference>
<feature type="chain" id="PRO_5017851520" description="UDP-glucuronosyltransferase" evidence="8">
    <location>
        <begin position="22"/>
        <end position="530"/>
    </location>
</feature>
<organism evidence="9 10">
    <name type="scientific">Cynoglossus semilaevis</name>
    <name type="common">Tongue sole</name>
    <dbReference type="NCBI Taxonomy" id="244447"/>
    <lineage>
        <taxon>Eukaryota</taxon>
        <taxon>Metazoa</taxon>
        <taxon>Chordata</taxon>
        <taxon>Craniata</taxon>
        <taxon>Vertebrata</taxon>
        <taxon>Euteleostomi</taxon>
        <taxon>Actinopterygii</taxon>
        <taxon>Neopterygii</taxon>
        <taxon>Teleostei</taxon>
        <taxon>Neoteleostei</taxon>
        <taxon>Acanthomorphata</taxon>
        <taxon>Carangaria</taxon>
        <taxon>Pleuronectiformes</taxon>
        <taxon>Pleuronectoidei</taxon>
        <taxon>Cynoglossidae</taxon>
        <taxon>Cynoglossinae</taxon>
        <taxon>Cynoglossus</taxon>
    </lineage>
</organism>
<name>A0A3P8WZ43_CYNSE</name>
<dbReference type="Ensembl" id="ENSCSET00000032258.1">
    <property type="protein sequence ID" value="ENSCSEP00000031847.1"/>
    <property type="gene ID" value="ENSCSEG00000020417.1"/>
</dbReference>
<dbReference type="InParanoid" id="A0A3P8WZ43"/>
<evidence type="ECO:0000313" key="9">
    <source>
        <dbReference type="Ensembl" id="ENSCSEP00000031847.1"/>
    </source>
</evidence>
<evidence type="ECO:0000256" key="2">
    <source>
        <dbReference type="ARBA" id="ARBA00022676"/>
    </source>
</evidence>
<comment type="subcellular location">
    <subcellularLocation>
        <location evidence="8">Membrane</location>
        <topology evidence="8">Single-pass membrane protein</topology>
    </subcellularLocation>
</comment>
<dbReference type="FunFam" id="3.40.50.2000:FF:000001">
    <property type="entry name" value="UDP-glucuronosyltransferase"/>
    <property type="match status" value="1"/>
</dbReference>
<dbReference type="OrthoDB" id="5835829at2759"/>
<dbReference type="GeneTree" id="ENSGT00940000153212"/>
<dbReference type="InterPro" id="IPR002213">
    <property type="entry name" value="UDP_glucos_trans"/>
</dbReference>
<protein>
    <recommendedName>
        <fullName evidence="8">UDP-glucuronosyltransferase</fullName>
        <ecNumber evidence="8">2.4.1.17</ecNumber>
    </recommendedName>
</protein>
<keyword evidence="10" id="KW-1185">Reference proteome</keyword>
<evidence type="ECO:0000256" key="3">
    <source>
        <dbReference type="ARBA" id="ARBA00022679"/>
    </source>
</evidence>
<accession>A0A3P8WZ43</accession>
<comment type="catalytic activity">
    <reaction evidence="8">
        <text>glucuronate acceptor + UDP-alpha-D-glucuronate = acceptor beta-D-glucuronoside + UDP + H(+)</text>
        <dbReference type="Rhea" id="RHEA:21032"/>
        <dbReference type="ChEBI" id="CHEBI:15378"/>
        <dbReference type="ChEBI" id="CHEBI:58052"/>
        <dbReference type="ChEBI" id="CHEBI:58223"/>
        <dbReference type="ChEBI" id="CHEBI:132367"/>
        <dbReference type="ChEBI" id="CHEBI:132368"/>
        <dbReference type="EC" id="2.4.1.17"/>
    </reaction>
</comment>
<keyword evidence="2 7" id="KW-0328">Glycosyltransferase</keyword>
<dbReference type="EC" id="2.4.1.17" evidence="8"/>